<dbReference type="Gene3D" id="3.30.730.10">
    <property type="entry name" value="AP2/ERF domain"/>
    <property type="match status" value="1"/>
</dbReference>
<keyword evidence="10" id="KW-1185">Reference proteome</keyword>
<feature type="domain" description="AP2/ERF" evidence="8">
    <location>
        <begin position="18"/>
        <end position="75"/>
    </location>
</feature>
<dbReference type="AlphaFoldDB" id="A0AAD2A403"/>
<evidence type="ECO:0000313" key="9">
    <source>
        <dbReference type="EMBL" id="CAI9780574.1"/>
    </source>
</evidence>
<dbReference type="FunFam" id="3.30.730.10:FF:000001">
    <property type="entry name" value="Ethylene-responsive transcription factor 2"/>
    <property type="match status" value="1"/>
</dbReference>
<dbReference type="InterPro" id="IPR016177">
    <property type="entry name" value="DNA-bd_dom_sf"/>
</dbReference>
<dbReference type="GO" id="GO:0005634">
    <property type="term" value="C:nucleus"/>
    <property type="evidence" value="ECO:0007669"/>
    <property type="project" value="UniProtKB-SubCell"/>
</dbReference>
<evidence type="ECO:0000256" key="1">
    <source>
        <dbReference type="ARBA" id="ARBA00004123"/>
    </source>
</evidence>
<dbReference type="PRINTS" id="PR00367">
    <property type="entry name" value="ETHRSPELEMNT"/>
</dbReference>
<keyword evidence="5" id="KW-0238">DNA-binding</keyword>
<proteinExistence type="predicted"/>
<dbReference type="InterPro" id="IPR001471">
    <property type="entry name" value="AP2/ERF_dom"/>
</dbReference>
<reference evidence="9" key="1">
    <citation type="submission" date="2023-05" db="EMBL/GenBank/DDBJ databases">
        <authorList>
            <person name="Huff M."/>
        </authorList>
    </citation>
    <scope>NUCLEOTIDE SEQUENCE</scope>
</reference>
<keyword evidence="6" id="KW-0804">Transcription</keyword>
<evidence type="ECO:0000259" key="8">
    <source>
        <dbReference type="PROSITE" id="PS51032"/>
    </source>
</evidence>
<accession>A0AAD2A403</accession>
<dbReference type="CDD" id="cd00018">
    <property type="entry name" value="AP2"/>
    <property type="match status" value="1"/>
</dbReference>
<comment type="subcellular location">
    <subcellularLocation>
        <location evidence="1">Nucleus</location>
    </subcellularLocation>
</comment>
<keyword evidence="7" id="KW-0539">Nucleus</keyword>
<dbReference type="Pfam" id="PF00847">
    <property type="entry name" value="AP2"/>
    <property type="match status" value="1"/>
</dbReference>
<dbReference type="SMART" id="SM00380">
    <property type="entry name" value="AP2"/>
    <property type="match status" value="1"/>
</dbReference>
<evidence type="ECO:0000256" key="2">
    <source>
        <dbReference type="ARBA" id="ARBA00022745"/>
    </source>
</evidence>
<protein>
    <recommendedName>
        <fullName evidence="8">AP2/ERF domain-containing protein</fullName>
    </recommendedName>
</protein>
<dbReference type="GO" id="GO:0003700">
    <property type="term" value="F:DNA-binding transcription factor activity"/>
    <property type="evidence" value="ECO:0007669"/>
    <property type="project" value="InterPro"/>
</dbReference>
<dbReference type="GO" id="GO:0006952">
    <property type="term" value="P:defense response"/>
    <property type="evidence" value="ECO:0007669"/>
    <property type="project" value="UniProtKB-KW"/>
</dbReference>
<evidence type="ECO:0000256" key="7">
    <source>
        <dbReference type="ARBA" id="ARBA00023242"/>
    </source>
</evidence>
<evidence type="ECO:0000256" key="6">
    <source>
        <dbReference type="ARBA" id="ARBA00023163"/>
    </source>
</evidence>
<keyword evidence="4" id="KW-0805">Transcription regulation</keyword>
<evidence type="ECO:0000256" key="4">
    <source>
        <dbReference type="ARBA" id="ARBA00023015"/>
    </source>
</evidence>
<organism evidence="9 10">
    <name type="scientific">Fraxinus pennsylvanica</name>
    <dbReference type="NCBI Taxonomy" id="56036"/>
    <lineage>
        <taxon>Eukaryota</taxon>
        <taxon>Viridiplantae</taxon>
        <taxon>Streptophyta</taxon>
        <taxon>Embryophyta</taxon>
        <taxon>Tracheophyta</taxon>
        <taxon>Spermatophyta</taxon>
        <taxon>Magnoliopsida</taxon>
        <taxon>eudicotyledons</taxon>
        <taxon>Gunneridae</taxon>
        <taxon>Pentapetalae</taxon>
        <taxon>asterids</taxon>
        <taxon>lamiids</taxon>
        <taxon>Lamiales</taxon>
        <taxon>Oleaceae</taxon>
        <taxon>Oleeae</taxon>
        <taxon>Fraxinus</taxon>
    </lineage>
</organism>
<dbReference type="PANTHER" id="PTHR31677">
    <property type="entry name" value="AP2 DOMAIN CLASS TRANSCRIPTION FACTOR"/>
    <property type="match status" value="1"/>
</dbReference>
<name>A0AAD2A403_9LAMI</name>
<sequence length="240" mass="26315">MNPFKSSNSAKQKQTGGKFLGVRRRPWGRYAAEIRDPTTKERHWLGTFDTAEEAALAYDRAALSMRGSGARTNFCYSESDVVMPAAGNSSVTNNHIHHFSEQSPQLMMAADCPNEASSSLSEPSSMWPGYTLGDTVYQQQVSESEMNQALSNSHQTPGGTELPSDFIPGVMQSAGHNEGHYNQGEWTSSLFGYDEERRGSPSSLLFDSSYVHSPLFSQMPPVSDADSLETFNLGSSAYFL</sequence>
<evidence type="ECO:0000256" key="3">
    <source>
        <dbReference type="ARBA" id="ARBA00022821"/>
    </source>
</evidence>
<dbReference type="PANTHER" id="PTHR31677:SF118">
    <property type="entry name" value="OS04G0399800 PROTEIN"/>
    <property type="match status" value="1"/>
</dbReference>
<dbReference type="InterPro" id="IPR036955">
    <property type="entry name" value="AP2/ERF_dom_sf"/>
</dbReference>
<evidence type="ECO:0000313" key="10">
    <source>
        <dbReference type="Proteomes" id="UP000834106"/>
    </source>
</evidence>
<gene>
    <name evidence="9" type="ORF">FPE_LOCUS28004</name>
</gene>
<keyword evidence="2" id="KW-0936">Ethylene signaling pathway</keyword>
<keyword evidence="3" id="KW-0611">Plant defense</keyword>
<dbReference type="PROSITE" id="PS51032">
    <property type="entry name" value="AP2_ERF"/>
    <property type="match status" value="1"/>
</dbReference>
<dbReference type="Proteomes" id="UP000834106">
    <property type="component" value="Chromosome 17"/>
</dbReference>
<dbReference type="GO" id="GO:0003677">
    <property type="term" value="F:DNA binding"/>
    <property type="evidence" value="ECO:0007669"/>
    <property type="project" value="UniProtKB-KW"/>
</dbReference>
<dbReference type="GO" id="GO:0009873">
    <property type="term" value="P:ethylene-activated signaling pathway"/>
    <property type="evidence" value="ECO:0007669"/>
    <property type="project" value="UniProtKB-KW"/>
</dbReference>
<dbReference type="SUPFAM" id="SSF54171">
    <property type="entry name" value="DNA-binding domain"/>
    <property type="match status" value="1"/>
</dbReference>
<dbReference type="EMBL" id="OU503052">
    <property type="protein sequence ID" value="CAI9780574.1"/>
    <property type="molecule type" value="Genomic_DNA"/>
</dbReference>
<evidence type="ECO:0000256" key="5">
    <source>
        <dbReference type="ARBA" id="ARBA00023125"/>
    </source>
</evidence>